<dbReference type="Proteomes" id="UP001500668">
    <property type="component" value="Unassembled WGS sequence"/>
</dbReference>
<accession>A0ABP3RK65</accession>
<evidence type="ECO:0000313" key="1">
    <source>
        <dbReference type="EMBL" id="GAA0611950.1"/>
    </source>
</evidence>
<reference evidence="2" key="1">
    <citation type="journal article" date="2019" name="Int. J. Syst. Evol. Microbiol.">
        <title>The Global Catalogue of Microorganisms (GCM) 10K type strain sequencing project: providing services to taxonomists for standard genome sequencing and annotation.</title>
        <authorList>
            <consortium name="The Broad Institute Genomics Platform"/>
            <consortium name="The Broad Institute Genome Sequencing Center for Infectious Disease"/>
            <person name="Wu L."/>
            <person name="Ma J."/>
        </authorList>
    </citation>
    <scope>NUCLEOTIDE SEQUENCE [LARGE SCALE GENOMIC DNA]</scope>
    <source>
        <strain evidence="2">JCM 5067</strain>
    </source>
</reference>
<comment type="caution">
    <text evidence="1">The sequence shown here is derived from an EMBL/GenBank/DDBJ whole genome shotgun (WGS) entry which is preliminary data.</text>
</comment>
<keyword evidence="2" id="KW-1185">Reference proteome</keyword>
<gene>
    <name evidence="1" type="ORF">GCM10010394_47200</name>
</gene>
<name>A0ABP3RK65_9ACTN</name>
<dbReference type="RefSeq" id="WP_344076309.1">
    <property type="nucleotide sequence ID" value="NZ_BAAACA010000034.1"/>
</dbReference>
<protein>
    <submittedName>
        <fullName evidence="1">Uncharacterized protein</fullName>
    </submittedName>
</protein>
<evidence type="ECO:0000313" key="2">
    <source>
        <dbReference type="Proteomes" id="UP001500668"/>
    </source>
</evidence>
<dbReference type="EMBL" id="BAAACA010000034">
    <property type="protein sequence ID" value="GAA0611950.1"/>
    <property type="molecule type" value="Genomic_DNA"/>
</dbReference>
<organism evidence="1 2">
    <name type="scientific">Streptomyces crystallinus</name>
    <dbReference type="NCBI Taxonomy" id="68191"/>
    <lineage>
        <taxon>Bacteria</taxon>
        <taxon>Bacillati</taxon>
        <taxon>Actinomycetota</taxon>
        <taxon>Actinomycetes</taxon>
        <taxon>Kitasatosporales</taxon>
        <taxon>Streptomycetaceae</taxon>
        <taxon>Streptomyces</taxon>
    </lineage>
</organism>
<sequence length="263" mass="28651">MSQAADEVRLKFERSRCHLAELEDRIKSYLDREPFGVQPEEDETTGDLVYLVEVREPPPVALSLPLGDAVHCARSALDYLAWRLVIAGGGTPGINTMFPISETEKKFNGSFEGRLLGASASAVAAVQALRPFRGGDDRFWRLHRLDIEDKHRLLVPVGAAHTSVNVSFTFAGMDPDFAGVDPVVVGLNPADRQYPLQNGAEVYRVMKAARQSAAQGIGASHSFTFDVAFGEGIIVSGEPIMPTLADLIRDVESAVVPLFQFLN</sequence>
<proteinExistence type="predicted"/>